<dbReference type="Pfam" id="PF00350">
    <property type="entry name" value="Dynamin_N"/>
    <property type="match status" value="1"/>
</dbReference>
<organism evidence="6 7">
    <name type="scientific">Fistulina hepatica ATCC 64428</name>
    <dbReference type="NCBI Taxonomy" id="1128425"/>
    <lineage>
        <taxon>Eukaryota</taxon>
        <taxon>Fungi</taxon>
        <taxon>Dikarya</taxon>
        <taxon>Basidiomycota</taxon>
        <taxon>Agaricomycotina</taxon>
        <taxon>Agaricomycetes</taxon>
        <taxon>Agaricomycetidae</taxon>
        <taxon>Agaricales</taxon>
        <taxon>Fistulinaceae</taxon>
        <taxon>Fistulina</taxon>
    </lineage>
</organism>
<dbReference type="EMBL" id="KN881606">
    <property type="protein sequence ID" value="KIY53536.1"/>
    <property type="molecule type" value="Genomic_DNA"/>
</dbReference>
<sequence>MSNSSSESFEDVDATGNGQGVGLSNPQLSQSRRSMLDLINRLHSTGVQTDMDLPQIAVIGSQSAGKSSLIESISGISLPRAAGTCTRVPTECRLTHSKGNWSCVVSLRITTDAKGRPLGHAKNIRFGDVITDKACVEERIRRAQLAILNPKNNANDFLTVPLEGEQTSQLSFSSNCVSLEISGPDVADLSFCDLPGIIRTASGTTQTTDIELVENLIRSYIAKPSCVILLTVTCETDFENQGAHRLAKELDPHGRRTIGVLTKPDRIPFGEEQAWIKFIRNEKEPLDNGWFCVKQPDSQELKRGISWKEARRREDQFFSTTAPWSSIDSAYQGSLRTTNLVQRLSMVLSDLIFKRMPEIQDELRRKIEDTRAKILALPPAPSKDSSMEIMLKLNHFVHEVSIHVEGVAGQPGESSGLIQRLRPFIDQFRRDIKRTAPDFRPYELRLASIYDKYMTSPTFLASEEDLFTFEDVGPRAGQPTYVDQVHRMIQSARARELPGHIPFVVTSELISLFTKEWEKPAVLLCEKFNRELETYMDGLISFHFANYGQGLLLQRVKTIVKDHIHRLHEKAQRTVEWQARVESRRAFTTNTRLLQNYQENFMSYFKAIRQTGESSPLPFAFLDRTSSGGLGSSSDTSEPVSQVSTIMQGFLNLNVHGIKPEDLAKVLPPDPMEPSLRIMANVRAYFQVAYKRFVDNIPMTVDEELVYGMQDGLLLSLLQGLHINGPDAYRVCQDLAAESPLNASKREAYMKQLERLQLANDEVLQFN</sequence>
<dbReference type="Gene3D" id="3.40.50.300">
    <property type="entry name" value="P-loop containing nucleotide triphosphate hydrolases"/>
    <property type="match status" value="1"/>
</dbReference>
<dbReference type="InterPro" id="IPR003130">
    <property type="entry name" value="GED"/>
</dbReference>
<dbReference type="SUPFAM" id="SSF52540">
    <property type="entry name" value="P-loop containing nucleoside triphosphate hydrolases"/>
    <property type="match status" value="1"/>
</dbReference>
<evidence type="ECO:0000313" key="6">
    <source>
        <dbReference type="EMBL" id="KIY53536.1"/>
    </source>
</evidence>
<accession>A0A0D7AQD5</accession>
<proteinExistence type="predicted"/>
<dbReference type="GO" id="GO:0005874">
    <property type="term" value="C:microtubule"/>
    <property type="evidence" value="ECO:0007669"/>
    <property type="project" value="TreeGrafter"/>
</dbReference>
<dbReference type="GO" id="GO:0016020">
    <property type="term" value="C:membrane"/>
    <property type="evidence" value="ECO:0007669"/>
    <property type="project" value="TreeGrafter"/>
</dbReference>
<dbReference type="GO" id="GO:0003924">
    <property type="term" value="F:GTPase activity"/>
    <property type="evidence" value="ECO:0007669"/>
    <property type="project" value="InterPro"/>
</dbReference>
<feature type="domain" description="Dynamin-type G" evidence="5">
    <location>
        <begin position="50"/>
        <end position="357"/>
    </location>
</feature>
<feature type="domain" description="GED" evidence="4">
    <location>
        <begin position="675"/>
        <end position="767"/>
    </location>
</feature>
<dbReference type="Pfam" id="PF01031">
    <property type="entry name" value="Dynamin_M"/>
    <property type="match status" value="1"/>
</dbReference>
<dbReference type="Gene3D" id="1.20.120.1240">
    <property type="entry name" value="Dynamin, middle domain"/>
    <property type="match status" value="1"/>
</dbReference>
<dbReference type="GO" id="GO:0008017">
    <property type="term" value="F:microtubule binding"/>
    <property type="evidence" value="ECO:0007669"/>
    <property type="project" value="TreeGrafter"/>
</dbReference>
<keyword evidence="1" id="KW-0547">Nucleotide-binding</keyword>
<feature type="region of interest" description="Disordered" evidence="3">
    <location>
        <begin position="1"/>
        <end position="27"/>
    </location>
</feature>
<dbReference type="InterPro" id="IPR000375">
    <property type="entry name" value="Dynamin_stalk"/>
</dbReference>
<evidence type="ECO:0000256" key="3">
    <source>
        <dbReference type="SAM" id="MobiDB-lite"/>
    </source>
</evidence>
<protein>
    <recommendedName>
        <fullName evidence="8">P-loop containing nucleoside triphosphate hydrolase protein</fullName>
    </recommendedName>
</protein>
<dbReference type="Pfam" id="PF02212">
    <property type="entry name" value="GED"/>
    <property type="match status" value="1"/>
</dbReference>
<evidence type="ECO:0000259" key="4">
    <source>
        <dbReference type="PROSITE" id="PS51388"/>
    </source>
</evidence>
<dbReference type="PRINTS" id="PR00195">
    <property type="entry name" value="DYNAMIN"/>
</dbReference>
<reference evidence="6 7" key="1">
    <citation type="journal article" date="2015" name="Fungal Genet. Biol.">
        <title>Evolution of novel wood decay mechanisms in Agaricales revealed by the genome sequences of Fistulina hepatica and Cylindrobasidium torrendii.</title>
        <authorList>
            <person name="Floudas D."/>
            <person name="Held B.W."/>
            <person name="Riley R."/>
            <person name="Nagy L.G."/>
            <person name="Koehler G."/>
            <person name="Ransdell A.S."/>
            <person name="Younus H."/>
            <person name="Chow J."/>
            <person name="Chiniquy J."/>
            <person name="Lipzen A."/>
            <person name="Tritt A."/>
            <person name="Sun H."/>
            <person name="Haridas S."/>
            <person name="LaButti K."/>
            <person name="Ohm R.A."/>
            <person name="Kues U."/>
            <person name="Blanchette R.A."/>
            <person name="Grigoriev I.V."/>
            <person name="Minto R.E."/>
            <person name="Hibbett D.S."/>
        </authorList>
    </citation>
    <scope>NUCLEOTIDE SEQUENCE [LARGE SCALE GENOMIC DNA]</scope>
    <source>
        <strain evidence="6 7">ATCC 64428</strain>
    </source>
</reference>
<dbReference type="PANTHER" id="PTHR11566">
    <property type="entry name" value="DYNAMIN"/>
    <property type="match status" value="1"/>
</dbReference>
<evidence type="ECO:0000313" key="7">
    <source>
        <dbReference type="Proteomes" id="UP000054144"/>
    </source>
</evidence>
<dbReference type="SMART" id="SM00053">
    <property type="entry name" value="DYNc"/>
    <property type="match status" value="1"/>
</dbReference>
<dbReference type="PROSITE" id="PS51388">
    <property type="entry name" value="GED"/>
    <property type="match status" value="1"/>
</dbReference>
<dbReference type="GO" id="GO:0005737">
    <property type="term" value="C:cytoplasm"/>
    <property type="evidence" value="ECO:0007669"/>
    <property type="project" value="TreeGrafter"/>
</dbReference>
<keyword evidence="2" id="KW-0342">GTP-binding</keyword>
<dbReference type="InterPro" id="IPR030381">
    <property type="entry name" value="G_DYNAMIN_dom"/>
</dbReference>
<dbReference type="InterPro" id="IPR022812">
    <property type="entry name" value="Dynamin"/>
</dbReference>
<evidence type="ECO:0000256" key="1">
    <source>
        <dbReference type="ARBA" id="ARBA00022741"/>
    </source>
</evidence>
<dbReference type="CDD" id="cd08771">
    <property type="entry name" value="DLP_1"/>
    <property type="match status" value="1"/>
</dbReference>
<evidence type="ECO:0000259" key="5">
    <source>
        <dbReference type="PROSITE" id="PS51718"/>
    </source>
</evidence>
<evidence type="ECO:0008006" key="8">
    <source>
        <dbReference type="Google" id="ProtNLM"/>
    </source>
</evidence>
<gene>
    <name evidence="6" type="ORF">FISHEDRAFT_33028</name>
</gene>
<dbReference type="PROSITE" id="PS51718">
    <property type="entry name" value="G_DYNAMIN_2"/>
    <property type="match status" value="1"/>
</dbReference>
<dbReference type="InterPro" id="IPR045063">
    <property type="entry name" value="Dynamin_N"/>
</dbReference>
<evidence type="ECO:0000256" key="2">
    <source>
        <dbReference type="ARBA" id="ARBA00023134"/>
    </source>
</evidence>
<dbReference type="Proteomes" id="UP000054144">
    <property type="component" value="Unassembled WGS sequence"/>
</dbReference>
<dbReference type="GO" id="GO:0005525">
    <property type="term" value="F:GTP binding"/>
    <property type="evidence" value="ECO:0007669"/>
    <property type="project" value="InterPro"/>
</dbReference>
<dbReference type="InterPro" id="IPR001401">
    <property type="entry name" value="Dynamin_GTPase"/>
</dbReference>
<dbReference type="InterPro" id="IPR020850">
    <property type="entry name" value="GED_dom"/>
</dbReference>
<dbReference type="AlphaFoldDB" id="A0A0D7AQD5"/>
<name>A0A0D7AQD5_9AGAR</name>
<keyword evidence="7" id="KW-1185">Reference proteome</keyword>
<dbReference type="OrthoDB" id="5061070at2759"/>
<dbReference type="InterPro" id="IPR027417">
    <property type="entry name" value="P-loop_NTPase"/>
</dbReference>